<evidence type="ECO:0000313" key="1">
    <source>
        <dbReference type="EMBL" id="AOY81812.1"/>
    </source>
</evidence>
<evidence type="ECO:0000313" key="2">
    <source>
        <dbReference type="Proteomes" id="UP000176944"/>
    </source>
</evidence>
<dbReference type="AlphaFoldDB" id="A0A1D9G2F6"/>
<accession>A0A1D9G2F6</accession>
<protein>
    <submittedName>
        <fullName evidence="1">Uncharacterized protein</fullName>
    </submittedName>
</protein>
<dbReference type="Proteomes" id="UP000176944">
    <property type="component" value="Chromosome"/>
</dbReference>
<name>A0A1D9G2F6_MOOP1</name>
<reference evidence="2" key="1">
    <citation type="submission" date="2016-10" db="EMBL/GenBank/DDBJ databases">
        <title>Comparative genomics uncovers the prolific and rare metabolic potential of the cyanobacterial genus Moorea.</title>
        <authorList>
            <person name="Leao T."/>
            <person name="Castelao G."/>
            <person name="Korobeynikov A."/>
            <person name="Monroe E.A."/>
            <person name="Podell S."/>
            <person name="Glukhov E."/>
            <person name="Allen E."/>
            <person name="Gerwick W.H."/>
            <person name="Gerwick L."/>
        </authorList>
    </citation>
    <scope>NUCLEOTIDE SEQUENCE [LARGE SCALE GENOMIC DNA]</scope>
    <source>
        <strain evidence="2">JHB</strain>
    </source>
</reference>
<proteinExistence type="predicted"/>
<dbReference type="EMBL" id="CP017708">
    <property type="protein sequence ID" value="AOY81812.1"/>
    <property type="molecule type" value="Genomic_DNA"/>
</dbReference>
<organism evidence="1 2">
    <name type="scientific">Moorena producens (strain JHB)</name>
    <dbReference type="NCBI Taxonomy" id="1454205"/>
    <lineage>
        <taxon>Bacteria</taxon>
        <taxon>Bacillati</taxon>
        <taxon>Cyanobacteriota</taxon>
        <taxon>Cyanophyceae</taxon>
        <taxon>Coleofasciculales</taxon>
        <taxon>Coleofasciculaceae</taxon>
        <taxon>Moorena</taxon>
    </lineage>
</organism>
<sequence>MKEDNKRSGGSKQGEHVFNALGDLVSQFINELTRNINASAPDSSRSDAQKTISQLQEYATEFVRKRNNSDFRAGPQGDAANSHRYATFVDTTRTAIRDMLSGNPSRQTRGYSDLTKLLNNLDFYTIDTTAHDSVRAQLSAARQREFDTWYDETKALMHLTFKTLIDAALAVNKTNAN</sequence>
<gene>
    <name evidence="1" type="ORF">BJP36_19740</name>
</gene>